<keyword evidence="7" id="KW-0547">Nucleotide-binding</keyword>
<dbReference type="InterPro" id="IPR004358">
    <property type="entry name" value="Sig_transdc_His_kin-like_C"/>
</dbReference>
<feature type="repeat" description="TPR" evidence="4">
    <location>
        <begin position="216"/>
        <end position="249"/>
    </location>
</feature>
<evidence type="ECO:0000256" key="5">
    <source>
        <dbReference type="SAM" id="Coils"/>
    </source>
</evidence>
<reference evidence="7 8" key="1">
    <citation type="journal article" date="2011" name="Stand. Genomic Sci.">
        <title>Complete genome sequence of Haliscomenobacter hydrossis type strain (O).</title>
        <authorList>
            <consortium name="US DOE Joint Genome Institute (JGI-PGF)"/>
            <person name="Daligault H."/>
            <person name="Lapidus A."/>
            <person name="Zeytun A."/>
            <person name="Nolan M."/>
            <person name="Lucas S."/>
            <person name="Del Rio T.G."/>
            <person name="Tice H."/>
            <person name="Cheng J.F."/>
            <person name="Tapia R."/>
            <person name="Han C."/>
            <person name="Goodwin L."/>
            <person name="Pitluck S."/>
            <person name="Liolios K."/>
            <person name="Pagani I."/>
            <person name="Ivanova N."/>
            <person name="Huntemann M."/>
            <person name="Mavromatis K."/>
            <person name="Mikhailova N."/>
            <person name="Pati A."/>
            <person name="Chen A."/>
            <person name="Palaniappan K."/>
            <person name="Land M."/>
            <person name="Hauser L."/>
            <person name="Brambilla E.M."/>
            <person name="Rohde M."/>
            <person name="Verbarg S."/>
            <person name="Goker M."/>
            <person name="Bristow J."/>
            <person name="Eisen J.A."/>
            <person name="Markowitz V."/>
            <person name="Hugenholtz P."/>
            <person name="Kyrpides N.C."/>
            <person name="Klenk H.P."/>
            <person name="Woyke T."/>
        </authorList>
    </citation>
    <scope>NUCLEOTIDE SEQUENCE [LARGE SCALE GENOMIC DNA]</scope>
    <source>
        <strain evidence="8">ATCC 27775 / DSM 1100 / LMG 10767 / O</strain>
    </source>
</reference>
<dbReference type="EC" id="2.7.13.3" evidence="2"/>
<evidence type="ECO:0000313" key="8">
    <source>
        <dbReference type="Proteomes" id="UP000008461"/>
    </source>
</evidence>
<name>F4KP80_HALH1</name>
<dbReference type="Pfam" id="PF02518">
    <property type="entry name" value="HATPase_c"/>
    <property type="match status" value="1"/>
</dbReference>
<dbReference type="Gene3D" id="3.30.565.10">
    <property type="entry name" value="Histidine kinase-like ATPase, C-terminal domain"/>
    <property type="match status" value="1"/>
</dbReference>
<dbReference type="InterPro" id="IPR011990">
    <property type="entry name" value="TPR-like_helical_dom_sf"/>
</dbReference>
<dbReference type="SUPFAM" id="SSF55874">
    <property type="entry name" value="ATPase domain of HSP90 chaperone/DNA topoisomerase II/histidine kinase"/>
    <property type="match status" value="1"/>
</dbReference>
<dbReference type="Gene3D" id="1.10.287.130">
    <property type="match status" value="1"/>
</dbReference>
<keyword evidence="7" id="KW-0067">ATP-binding</keyword>
<dbReference type="Proteomes" id="UP000008461">
    <property type="component" value="Chromosome"/>
</dbReference>
<dbReference type="InterPro" id="IPR036890">
    <property type="entry name" value="HATPase_C_sf"/>
</dbReference>
<dbReference type="PANTHER" id="PTHR43065:SF42">
    <property type="entry name" value="TWO-COMPONENT SENSOR PPRA"/>
    <property type="match status" value="1"/>
</dbReference>
<dbReference type="SMART" id="SM00028">
    <property type="entry name" value="TPR"/>
    <property type="match status" value="8"/>
</dbReference>
<dbReference type="Gene3D" id="1.25.40.10">
    <property type="entry name" value="Tetratricopeptide repeat domain"/>
    <property type="match status" value="3"/>
</dbReference>
<accession>F4KP80</accession>
<evidence type="ECO:0000256" key="1">
    <source>
        <dbReference type="ARBA" id="ARBA00000085"/>
    </source>
</evidence>
<evidence type="ECO:0000259" key="6">
    <source>
        <dbReference type="PROSITE" id="PS50109"/>
    </source>
</evidence>
<feature type="coiled-coil region" evidence="5">
    <location>
        <begin position="366"/>
        <end position="442"/>
    </location>
</feature>
<keyword evidence="8" id="KW-1185">Reference proteome</keyword>
<dbReference type="Pfam" id="PF13374">
    <property type="entry name" value="TPR_10"/>
    <property type="match status" value="1"/>
</dbReference>
<sequence>MRKKKAEPKRQTLITTIDGLNEKAWKLRVADSTQAFELSSEALRLSEKIQYQKGKAEGLRTFGFCHIRIAQYQEALSLLNQAYQLFVSFKDIRNQAVIHEYYGIIYRSFGNYAASLEELYKALTLSREANFQEEETLSLYHLSITYKYLGDLNNALEHALQGLPIARAIQEIMPESYHLNCIGGVYAEMGRFEEALDYYQQSLVLRQTIGDLWGVAGCYDNLGNIYLQQGKYQEALDHCLQSLAITEKTGDQKGRGNTLFNTGRIYAEWQDYANALHYLQRSLQIREAVGDKKGRAEIYCFLGALYEGSAFAQANLQQSLECLQQALTLAEEIQAKDILYKIHHNLSKTYKHAGDLALALLHYEKYAELEKEVNNETVQQRILNMQITHQVAQSQKESEIFRLKNVELAQLVEEVNQQKAQIEQALEHLKATQAQLIQSEKLASLGELTAGIAHEIQNPLNFVNNFSELNTELIDELTEELEQGNKDDAITIAKNIKGNEQKIAHHGQRASSIVKGMLEHSRTNTGVKEPTDLNALADEYLRLAYHGLRAKDNSFNATMETHFDPDLPLVSVIPQDIGRVLLNLINNAFYAVAERSRSTVQQRASVGVTSSHADTMYQPTITVSTQKIDRQILIKVKDNGNGIPEAIKDKIFQPFFTTKPTGQGTGLGLSLSYDIVVKGHGGTLEVESAQSQSTEFLIKFPI</sequence>
<dbReference type="InterPro" id="IPR019734">
    <property type="entry name" value="TPR_rpt"/>
</dbReference>
<evidence type="ECO:0000256" key="2">
    <source>
        <dbReference type="ARBA" id="ARBA00012438"/>
    </source>
</evidence>
<organism evidence="7 8">
    <name type="scientific">Haliscomenobacter hydrossis (strain ATCC 27775 / DSM 1100 / LMG 10767 / O)</name>
    <dbReference type="NCBI Taxonomy" id="760192"/>
    <lineage>
        <taxon>Bacteria</taxon>
        <taxon>Pseudomonadati</taxon>
        <taxon>Bacteroidota</taxon>
        <taxon>Saprospiria</taxon>
        <taxon>Saprospirales</taxon>
        <taxon>Haliscomenobacteraceae</taxon>
        <taxon>Haliscomenobacter</taxon>
    </lineage>
</organism>
<dbReference type="PROSITE" id="PS50005">
    <property type="entry name" value="TPR"/>
    <property type="match status" value="3"/>
</dbReference>
<evidence type="ECO:0000256" key="4">
    <source>
        <dbReference type="PROSITE-ProRule" id="PRU00339"/>
    </source>
</evidence>
<dbReference type="SMART" id="SM00387">
    <property type="entry name" value="HATPase_c"/>
    <property type="match status" value="1"/>
</dbReference>
<dbReference type="InterPro" id="IPR003661">
    <property type="entry name" value="HisK_dim/P_dom"/>
</dbReference>
<dbReference type="SMART" id="SM00388">
    <property type="entry name" value="HisKA"/>
    <property type="match status" value="1"/>
</dbReference>
<dbReference type="SUPFAM" id="SSF47384">
    <property type="entry name" value="Homodimeric domain of signal transducing histidine kinase"/>
    <property type="match status" value="1"/>
</dbReference>
<gene>
    <name evidence="7" type="ordered locus">Halhy_0975</name>
</gene>
<reference key="2">
    <citation type="submission" date="2011-04" db="EMBL/GenBank/DDBJ databases">
        <title>Complete sequence of chromosome of Haliscomenobacter hydrossis DSM 1100.</title>
        <authorList>
            <consortium name="US DOE Joint Genome Institute (JGI-PGF)"/>
            <person name="Lucas S."/>
            <person name="Han J."/>
            <person name="Lapidus A."/>
            <person name="Bruce D."/>
            <person name="Goodwin L."/>
            <person name="Pitluck S."/>
            <person name="Peters L."/>
            <person name="Kyrpides N."/>
            <person name="Mavromatis K."/>
            <person name="Ivanova N."/>
            <person name="Ovchinnikova G."/>
            <person name="Pagani I."/>
            <person name="Daligault H."/>
            <person name="Detter J.C."/>
            <person name="Han C."/>
            <person name="Land M."/>
            <person name="Hauser L."/>
            <person name="Markowitz V."/>
            <person name="Cheng J.-F."/>
            <person name="Hugenholtz P."/>
            <person name="Woyke T."/>
            <person name="Wu D."/>
            <person name="Verbarg S."/>
            <person name="Frueling A."/>
            <person name="Brambilla E."/>
            <person name="Klenk H.-P."/>
            <person name="Eisen J.A."/>
        </authorList>
    </citation>
    <scope>NUCLEOTIDE SEQUENCE</scope>
    <source>
        <strain>DSM 1100</strain>
    </source>
</reference>
<dbReference type="InterPro" id="IPR036097">
    <property type="entry name" value="HisK_dim/P_sf"/>
</dbReference>
<dbReference type="EMBL" id="CP002691">
    <property type="protein sequence ID" value="AEE48874.1"/>
    <property type="molecule type" value="Genomic_DNA"/>
</dbReference>
<protein>
    <recommendedName>
        <fullName evidence="2">histidine kinase</fullName>
        <ecNumber evidence="2">2.7.13.3</ecNumber>
    </recommendedName>
</protein>
<feature type="repeat" description="TPR" evidence="4">
    <location>
        <begin position="176"/>
        <end position="209"/>
    </location>
</feature>
<dbReference type="eggNOG" id="COG0457">
    <property type="taxonomic scope" value="Bacteria"/>
</dbReference>
<dbReference type="HOGENOM" id="CLU_025723_0_0_10"/>
<dbReference type="GO" id="GO:0005524">
    <property type="term" value="F:ATP binding"/>
    <property type="evidence" value="ECO:0007669"/>
    <property type="project" value="UniProtKB-KW"/>
</dbReference>
<proteinExistence type="predicted"/>
<dbReference type="PANTHER" id="PTHR43065">
    <property type="entry name" value="SENSOR HISTIDINE KINASE"/>
    <property type="match status" value="1"/>
</dbReference>
<dbReference type="CDD" id="cd00082">
    <property type="entry name" value="HisKA"/>
    <property type="match status" value="1"/>
</dbReference>
<feature type="repeat" description="TPR" evidence="4">
    <location>
        <begin position="256"/>
        <end position="289"/>
    </location>
</feature>
<evidence type="ECO:0000313" key="7">
    <source>
        <dbReference type="EMBL" id="AEE48874.1"/>
    </source>
</evidence>
<dbReference type="PRINTS" id="PR00344">
    <property type="entry name" value="BCTRLSENSOR"/>
</dbReference>
<dbReference type="Pfam" id="PF13424">
    <property type="entry name" value="TPR_12"/>
    <property type="match status" value="1"/>
</dbReference>
<dbReference type="STRING" id="760192.Halhy_0975"/>
<comment type="catalytic activity">
    <reaction evidence="1">
        <text>ATP + protein L-histidine = ADP + protein N-phospho-L-histidine.</text>
        <dbReference type="EC" id="2.7.13.3"/>
    </reaction>
</comment>
<evidence type="ECO:0000256" key="3">
    <source>
        <dbReference type="ARBA" id="ARBA00022553"/>
    </source>
</evidence>
<dbReference type="AlphaFoldDB" id="F4KP80"/>
<dbReference type="InterPro" id="IPR003594">
    <property type="entry name" value="HATPase_dom"/>
</dbReference>
<dbReference type="GO" id="GO:0000155">
    <property type="term" value="F:phosphorelay sensor kinase activity"/>
    <property type="evidence" value="ECO:0007669"/>
    <property type="project" value="InterPro"/>
</dbReference>
<dbReference type="KEGG" id="hhy:Halhy_0975"/>
<keyword evidence="3" id="KW-0597">Phosphoprotein</keyword>
<dbReference type="InterPro" id="IPR005467">
    <property type="entry name" value="His_kinase_dom"/>
</dbReference>
<dbReference type="SUPFAM" id="SSF48452">
    <property type="entry name" value="TPR-like"/>
    <property type="match status" value="2"/>
</dbReference>
<keyword evidence="5" id="KW-0175">Coiled coil</keyword>
<keyword evidence="4" id="KW-0802">TPR repeat</keyword>
<dbReference type="PROSITE" id="PS50109">
    <property type="entry name" value="HIS_KIN"/>
    <property type="match status" value="1"/>
</dbReference>
<feature type="domain" description="Histidine kinase" evidence="6">
    <location>
        <begin position="451"/>
        <end position="702"/>
    </location>
</feature>
<dbReference type="eggNOG" id="COG4191">
    <property type="taxonomic scope" value="Bacteria"/>
</dbReference>